<name>A0A183AGN0_9TREM</name>
<dbReference type="GO" id="GO:2001135">
    <property type="term" value="P:regulation of endocytic recycling"/>
    <property type="evidence" value="ECO:0007669"/>
    <property type="project" value="TreeGrafter"/>
</dbReference>
<dbReference type="InterPro" id="IPR002013">
    <property type="entry name" value="SAC_dom"/>
</dbReference>
<feature type="region of interest" description="Disordered" evidence="2">
    <location>
        <begin position="1"/>
        <end position="28"/>
    </location>
</feature>
<dbReference type="PANTHER" id="PTHR45662">
    <property type="entry name" value="PHOSPHATIDYLINOSITIDE PHOSPHATASE SAC1"/>
    <property type="match status" value="1"/>
</dbReference>
<evidence type="ECO:0000259" key="3">
    <source>
        <dbReference type="PROSITE" id="PS50275"/>
    </source>
</evidence>
<evidence type="ECO:0000256" key="2">
    <source>
        <dbReference type="SAM" id="MobiDB-lite"/>
    </source>
</evidence>
<feature type="coiled-coil region" evidence="1">
    <location>
        <begin position="46"/>
        <end position="73"/>
    </location>
</feature>
<reference evidence="4 5" key="2">
    <citation type="submission" date="2018-11" db="EMBL/GenBank/DDBJ databases">
        <authorList>
            <consortium name="Pathogen Informatics"/>
        </authorList>
    </citation>
    <scope>NUCLEOTIDE SEQUENCE [LARGE SCALE GENOMIC DNA]</scope>
    <source>
        <strain evidence="4 5">Egypt</strain>
    </source>
</reference>
<feature type="region of interest" description="Disordered" evidence="2">
    <location>
        <begin position="99"/>
        <end position="122"/>
    </location>
</feature>
<gene>
    <name evidence="4" type="ORF">ECPE_LOCUS6115</name>
</gene>
<evidence type="ECO:0000256" key="1">
    <source>
        <dbReference type="SAM" id="Coils"/>
    </source>
</evidence>
<dbReference type="WBParaSite" id="ECPE_0000612801-mRNA-1">
    <property type="protein sequence ID" value="ECPE_0000612801-mRNA-1"/>
    <property type="gene ID" value="ECPE_0000612801"/>
</dbReference>
<dbReference type="AlphaFoldDB" id="A0A183AGN0"/>
<evidence type="ECO:0000313" key="5">
    <source>
        <dbReference type="Proteomes" id="UP000272942"/>
    </source>
</evidence>
<feature type="compositionally biased region" description="Low complexity" evidence="2">
    <location>
        <begin position="16"/>
        <end position="26"/>
    </location>
</feature>
<keyword evidence="5" id="KW-1185">Reference proteome</keyword>
<dbReference type="EMBL" id="UZAN01043052">
    <property type="protein sequence ID" value="VDP77444.1"/>
    <property type="molecule type" value="Genomic_DNA"/>
</dbReference>
<dbReference type="GO" id="GO:0045334">
    <property type="term" value="C:clathrin-coated endocytic vesicle"/>
    <property type="evidence" value="ECO:0007669"/>
    <property type="project" value="TreeGrafter"/>
</dbReference>
<dbReference type="PROSITE" id="PS50275">
    <property type="entry name" value="SAC"/>
    <property type="match status" value="1"/>
</dbReference>
<dbReference type="GO" id="GO:0005769">
    <property type="term" value="C:early endosome"/>
    <property type="evidence" value="ECO:0007669"/>
    <property type="project" value="TreeGrafter"/>
</dbReference>
<reference evidence="6" key="1">
    <citation type="submission" date="2016-06" db="UniProtKB">
        <authorList>
            <consortium name="WormBaseParasite"/>
        </authorList>
    </citation>
    <scope>IDENTIFICATION</scope>
</reference>
<evidence type="ECO:0000313" key="6">
    <source>
        <dbReference type="WBParaSite" id="ECPE_0000612801-mRNA-1"/>
    </source>
</evidence>
<dbReference type="GO" id="GO:0046856">
    <property type="term" value="P:phosphatidylinositol dephosphorylation"/>
    <property type="evidence" value="ECO:0007669"/>
    <property type="project" value="TreeGrafter"/>
</dbReference>
<feature type="compositionally biased region" description="Polar residues" evidence="2">
    <location>
        <begin position="112"/>
        <end position="122"/>
    </location>
</feature>
<dbReference type="Pfam" id="PF02383">
    <property type="entry name" value="Syja_N"/>
    <property type="match status" value="1"/>
</dbReference>
<accession>A0A183AGN0</accession>
<evidence type="ECO:0000313" key="4">
    <source>
        <dbReference type="EMBL" id="VDP77444.1"/>
    </source>
</evidence>
<feature type="compositionally biased region" description="Basic and acidic residues" evidence="2">
    <location>
        <begin position="1"/>
        <end position="15"/>
    </location>
</feature>
<feature type="domain" description="SAC" evidence="3">
    <location>
        <begin position="67"/>
        <end position="377"/>
    </location>
</feature>
<dbReference type="Proteomes" id="UP000272942">
    <property type="component" value="Unassembled WGS sequence"/>
</dbReference>
<proteinExistence type="predicted"/>
<protein>
    <submittedName>
        <fullName evidence="6">SAC domain-containing protein</fullName>
    </submittedName>
</protein>
<organism evidence="6">
    <name type="scientific">Echinostoma caproni</name>
    <dbReference type="NCBI Taxonomy" id="27848"/>
    <lineage>
        <taxon>Eukaryota</taxon>
        <taxon>Metazoa</taxon>
        <taxon>Spiralia</taxon>
        <taxon>Lophotrochozoa</taxon>
        <taxon>Platyhelminthes</taxon>
        <taxon>Trematoda</taxon>
        <taxon>Digenea</taxon>
        <taxon>Plagiorchiida</taxon>
        <taxon>Echinostomata</taxon>
        <taxon>Echinostomatoidea</taxon>
        <taxon>Echinostomatidae</taxon>
        <taxon>Echinostoma</taxon>
    </lineage>
</organism>
<dbReference type="PANTHER" id="PTHR45662:SF8">
    <property type="entry name" value="PHOSPHATIDYLINOSITIDE PHOSPHATASE SAC2"/>
    <property type="match status" value="1"/>
</dbReference>
<dbReference type="OrthoDB" id="405996at2759"/>
<sequence length="377" mass="42182">MAPCNRDHPGVERRSANGASSGSSQNPLIGHVRRHLRNAAGTVDPKLAHERQREKYERRIHEELSRLLHMEEEAFFYFSPGGGDVTSWTQRKHASNYWTGLSDPTAPESDGSDTNWTPQTRPSWRQPVWRRADHRFFWNSHIMTEAIQDADRVLRSQGFPDYGAEPRLDVQSGLFESQISDLEGLITPIIQGYVEMEKLSLLPTTSVSGAKKPVPVVTQHPTSVPSSHQNEQREVTVYYSPMGRDPSLEDRGSVVFHGLNDAPPQPETMPTPNLSLSDYPDTKDFGVSSCLDDVSELVTSVATVTEPFEPRTPIEAPTGPGVFQPLSTRKSSSMGNITVVLISRRSRFRAGTRYRRRGIDHDGHVANYVETEQVSQP</sequence>
<keyword evidence="1" id="KW-0175">Coiled coil</keyword>
<dbReference type="GO" id="GO:0043812">
    <property type="term" value="F:phosphatidylinositol-4-phosphate phosphatase activity"/>
    <property type="evidence" value="ECO:0007669"/>
    <property type="project" value="TreeGrafter"/>
</dbReference>